<dbReference type="Proteomes" id="UP000188268">
    <property type="component" value="Unassembled WGS sequence"/>
</dbReference>
<sequence length="63" mass="7611">IQGNWSWIWKFSTIPKIKHFIWLLNHQKIASKELFHRGISQTDKCLLCPNDTKFVDHIFRKCN</sequence>
<dbReference type="InterPro" id="IPR026960">
    <property type="entry name" value="RVT-Znf"/>
</dbReference>
<dbReference type="Gramene" id="OMO89529">
    <property type="protein sequence ID" value="OMO89529"/>
    <property type="gene ID" value="CCACVL1_07780"/>
</dbReference>
<dbReference type="AlphaFoldDB" id="A0A1R3J3W9"/>
<protein>
    <recommendedName>
        <fullName evidence="1">Reverse transcriptase zinc-binding domain-containing protein</fullName>
    </recommendedName>
</protein>
<dbReference type="OrthoDB" id="1415105at2759"/>
<dbReference type="EMBL" id="AWWV01008664">
    <property type="protein sequence ID" value="OMO89529.1"/>
    <property type="molecule type" value="Genomic_DNA"/>
</dbReference>
<proteinExistence type="predicted"/>
<gene>
    <name evidence="2" type="ORF">CCACVL1_07780</name>
</gene>
<feature type="non-terminal residue" evidence="2">
    <location>
        <position position="1"/>
    </location>
</feature>
<reference evidence="2 3" key="1">
    <citation type="submission" date="2013-09" db="EMBL/GenBank/DDBJ databases">
        <title>Corchorus capsularis genome sequencing.</title>
        <authorList>
            <person name="Alam M."/>
            <person name="Haque M.S."/>
            <person name="Islam M.S."/>
            <person name="Emdad E.M."/>
            <person name="Islam M.M."/>
            <person name="Ahmed B."/>
            <person name="Halim A."/>
            <person name="Hossen Q.M.M."/>
            <person name="Hossain M.Z."/>
            <person name="Ahmed R."/>
            <person name="Khan M.M."/>
            <person name="Islam R."/>
            <person name="Rashid M.M."/>
            <person name="Khan S.A."/>
            <person name="Rahman M.S."/>
            <person name="Alam M."/>
        </authorList>
    </citation>
    <scope>NUCLEOTIDE SEQUENCE [LARGE SCALE GENOMIC DNA]</scope>
    <source>
        <strain evidence="3">cv. CVL-1</strain>
        <tissue evidence="2">Whole seedling</tissue>
    </source>
</reference>
<evidence type="ECO:0000259" key="1">
    <source>
        <dbReference type="Pfam" id="PF13966"/>
    </source>
</evidence>
<name>A0A1R3J3W9_COCAP</name>
<feature type="non-terminal residue" evidence="2">
    <location>
        <position position="63"/>
    </location>
</feature>
<feature type="domain" description="Reverse transcriptase zinc-binding" evidence="1">
    <location>
        <begin position="4"/>
        <end position="63"/>
    </location>
</feature>
<keyword evidence="3" id="KW-1185">Reference proteome</keyword>
<accession>A0A1R3J3W9</accession>
<evidence type="ECO:0000313" key="3">
    <source>
        <dbReference type="Proteomes" id="UP000188268"/>
    </source>
</evidence>
<organism evidence="2 3">
    <name type="scientific">Corchorus capsularis</name>
    <name type="common">Jute</name>
    <dbReference type="NCBI Taxonomy" id="210143"/>
    <lineage>
        <taxon>Eukaryota</taxon>
        <taxon>Viridiplantae</taxon>
        <taxon>Streptophyta</taxon>
        <taxon>Embryophyta</taxon>
        <taxon>Tracheophyta</taxon>
        <taxon>Spermatophyta</taxon>
        <taxon>Magnoliopsida</taxon>
        <taxon>eudicotyledons</taxon>
        <taxon>Gunneridae</taxon>
        <taxon>Pentapetalae</taxon>
        <taxon>rosids</taxon>
        <taxon>malvids</taxon>
        <taxon>Malvales</taxon>
        <taxon>Malvaceae</taxon>
        <taxon>Grewioideae</taxon>
        <taxon>Apeibeae</taxon>
        <taxon>Corchorus</taxon>
    </lineage>
</organism>
<comment type="caution">
    <text evidence="2">The sequence shown here is derived from an EMBL/GenBank/DDBJ whole genome shotgun (WGS) entry which is preliminary data.</text>
</comment>
<dbReference type="Pfam" id="PF13966">
    <property type="entry name" value="zf-RVT"/>
    <property type="match status" value="1"/>
</dbReference>
<evidence type="ECO:0000313" key="2">
    <source>
        <dbReference type="EMBL" id="OMO89529.1"/>
    </source>
</evidence>